<protein>
    <submittedName>
        <fullName evidence="1">Uncharacterized protein</fullName>
    </submittedName>
</protein>
<dbReference type="AlphaFoldDB" id="A0AAJ6H2R3"/>
<reference evidence="1 2" key="1">
    <citation type="submission" date="2023-05" db="EMBL/GenBank/DDBJ databases">
        <title>Complete Genome Resource of Xanthomonas oryzae pv. leersiae Strain YNJC Isolated From Plateau Japonica Rice in Southwest China.</title>
        <authorList>
            <person name="Aa X."/>
            <person name="Mei L."/>
            <person name="Liu P."/>
            <person name="Yang Y."/>
            <person name="Tang C."/>
            <person name="Zhang F."/>
            <person name="Dong C."/>
            <person name="Wang B."/>
            <person name="Chen X."/>
            <person name="Dai L."/>
        </authorList>
    </citation>
    <scope>NUCLEOTIDE SEQUENCE [LARGE SCALE GENOMIC DNA]</scope>
    <source>
        <strain evidence="1 2">YNJC</strain>
    </source>
</reference>
<accession>A0AAJ6H2R3</accession>
<proteinExistence type="predicted"/>
<dbReference type="RefSeq" id="WP_165480791.1">
    <property type="nucleotide sequence ID" value="NZ_CP127225.1"/>
</dbReference>
<sequence>MRTAVAESASHLWIIGVTQQRRQIVCTPAAQYEALAAPLYRLTHTGIRGGGRVMLPTTANAPFSACVPAH</sequence>
<gene>
    <name evidence="1" type="ORF">QN060_17470</name>
</gene>
<dbReference type="Proteomes" id="UP001228059">
    <property type="component" value="Chromosome"/>
</dbReference>
<evidence type="ECO:0000313" key="1">
    <source>
        <dbReference type="EMBL" id="WIX08736.1"/>
    </source>
</evidence>
<name>A0AAJ6H2R3_9XANT</name>
<evidence type="ECO:0000313" key="2">
    <source>
        <dbReference type="Proteomes" id="UP001228059"/>
    </source>
</evidence>
<dbReference type="EMBL" id="CP127225">
    <property type="protein sequence ID" value="WIX08736.1"/>
    <property type="molecule type" value="Genomic_DNA"/>
</dbReference>
<organism evidence="1 2">
    <name type="scientific">Xanthomonas oryzae pv. leersiae</name>
    <dbReference type="NCBI Taxonomy" id="3112258"/>
    <lineage>
        <taxon>Bacteria</taxon>
        <taxon>Pseudomonadati</taxon>
        <taxon>Pseudomonadota</taxon>
        <taxon>Gammaproteobacteria</taxon>
        <taxon>Lysobacterales</taxon>
        <taxon>Lysobacteraceae</taxon>
        <taxon>Xanthomonas</taxon>
    </lineage>
</organism>